<dbReference type="Proteomes" id="UP000683360">
    <property type="component" value="Unassembled WGS sequence"/>
</dbReference>
<keyword evidence="3" id="KW-0732">Signal</keyword>
<dbReference type="InterPro" id="IPR016187">
    <property type="entry name" value="CTDL_fold"/>
</dbReference>
<organism evidence="6 7">
    <name type="scientific">Mytilus edulis</name>
    <name type="common">Blue mussel</name>
    <dbReference type="NCBI Taxonomy" id="6550"/>
    <lineage>
        <taxon>Eukaryota</taxon>
        <taxon>Metazoa</taxon>
        <taxon>Spiralia</taxon>
        <taxon>Lophotrochozoa</taxon>
        <taxon>Mollusca</taxon>
        <taxon>Bivalvia</taxon>
        <taxon>Autobranchia</taxon>
        <taxon>Pteriomorphia</taxon>
        <taxon>Mytilida</taxon>
        <taxon>Mytiloidea</taxon>
        <taxon>Mytilidae</taxon>
        <taxon>Mytilinae</taxon>
        <taxon>Mytilus</taxon>
    </lineage>
</organism>
<evidence type="ECO:0000313" key="6">
    <source>
        <dbReference type="EMBL" id="CAG2234665.1"/>
    </source>
</evidence>
<accession>A0A8S3TLT4</accession>
<reference evidence="6" key="1">
    <citation type="submission" date="2021-03" db="EMBL/GenBank/DDBJ databases">
        <authorList>
            <person name="Bekaert M."/>
        </authorList>
    </citation>
    <scope>NUCLEOTIDE SEQUENCE</scope>
</reference>
<comment type="caution">
    <text evidence="6">The sequence shown here is derived from an EMBL/GenBank/DDBJ whole genome shotgun (WGS) entry which is preliminary data.</text>
</comment>
<dbReference type="AlphaFoldDB" id="A0A8S3TLT4"/>
<dbReference type="PANTHER" id="PTHR45784:SF3">
    <property type="entry name" value="C-TYPE LECTIN DOMAIN FAMILY 4 MEMBER K-LIKE-RELATED"/>
    <property type="match status" value="1"/>
</dbReference>
<feature type="compositionally biased region" description="Polar residues" evidence="1">
    <location>
        <begin position="581"/>
        <end position="596"/>
    </location>
</feature>
<feature type="transmembrane region" description="Helical" evidence="2">
    <location>
        <begin position="410"/>
        <end position="433"/>
    </location>
</feature>
<keyword evidence="7" id="KW-1185">Reference proteome</keyword>
<evidence type="ECO:0000256" key="3">
    <source>
        <dbReference type="SAM" id="SignalP"/>
    </source>
</evidence>
<dbReference type="SMART" id="SM00321">
    <property type="entry name" value="WSC"/>
    <property type="match status" value="1"/>
</dbReference>
<keyword evidence="2" id="KW-1133">Transmembrane helix</keyword>
<dbReference type="InterPro" id="IPR001304">
    <property type="entry name" value="C-type_lectin-like"/>
</dbReference>
<gene>
    <name evidence="6" type="ORF">MEDL_47265</name>
</gene>
<dbReference type="SUPFAM" id="SSF56436">
    <property type="entry name" value="C-type lectin-like"/>
    <property type="match status" value="2"/>
</dbReference>
<keyword evidence="2" id="KW-0472">Membrane</keyword>
<feature type="chain" id="PRO_5035782888" description="WSC domain-containing protein" evidence="3">
    <location>
        <begin position="17"/>
        <end position="643"/>
    </location>
</feature>
<evidence type="ECO:0000256" key="1">
    <source>
        <dbReference type="SAM" id="MobiDB-lite"/>
    </source>
</evidence>
<dbReference type="Pfam" id="PF01822">
    <property type="entry name" value="WSC"/>
    <property type="match status" value="1"/>
</dbReference>
<evidence type="ECO:0000313" key="7">
    <source>
        <dbReference type="Proteomes" id="UP000683360"/>
    </source>
</evidence>
<dbReference type="Pfam" id="PF00059">
    <property type="entry name" value="Lectin_C"/>
    <property type="match status" value="1"/>
</dbReference>
<protein>
    <recommendedName>
        <fullName evidence="8">WSC domain-containing protein</fullName>
    </recommendedName>
</protein>
<dbReference type="InterPro" id="IPR016186">
    <property type="entry name" value="C-type_lectin-like/link_sf"/>
</dbReference>
<proteinExistence type="predicted"/>
<dbReference type="InterPro" id="IPR002889">
    <property type="entry name" value="WSC_carb-bd"/>
</dbReference>
<feature type="domain" description="C-type lectin" evidence="4">
    <location>
        <begin position="227"/>
        <end position="338"/>
    </location>
</feature>
<feature type="region of interest" description="Disordered" evidence="1">
    <location>
        <begin position="507"/>
        <end position="536"/>
    </location>
</feature>
<dbReference type="SMART" id="SM00034">
    <property type="entry name" value="CLECT"/>
    <property type="match status" value="2"/>
</dbReference>
<sequence length="643" mass="73970">MFAWILFFIHFHYATCIYQVAQEGKSWEDSQRYCNMNNGQLAHVYSMNLIPDSWKSRNGFWVGGLLNDKGFNWITKIKGKDVEIPLAQLIFHRRCYRPSFILGGHAIQDLSAEKCFKQCKWKGVIGLKSFYCLCEENLRNFSRTVDDHCDVKCDGNPSELCGGPKGVSMYNLNNKAVLWGANEPNEKYECVYIRKQQGQNDLLWLTSSCNMRMRYICHFEDHEACGVKKHCLRSSIQPDTWQASIEGCRLLNGTTAIVDVNMMYDNEDISLLPPGEYWVGLKRSRRWEWINGLPISSSLFRNRKTFADNDKCVALSNIDGSLGLVPSSCLEKKPFICQYDIRGNEAHKFQHSDSIQSYEDTTRTFLKSQKMTPYMDAEILIRKSRNASNSSDPNTLESTEDYQTFLYKSVMYLAIGVAAGMGFVFSLCIIIYVGKRCRSRTTEFKTVRYPKGMENPILRYANDTNGNHATPSEPEVLYEIPCDAQESPFRTTQRILQQNYVISRDGVPTNSWRRKNNGSQQRQRQPEVRNIHPYSERSYGDTSYIIHNVRAQCHPSDKPQGQPIDITYTGSLDTRLRKPSHNQQNSDVRLSDTYSLPDQGRKLSEPILHVDTSDLYACVEKALQDSEDDYYDNTDQKIRVTVC</sequence>
<dbReference type="Gene3D" id="3.10.100.10">
    <property type="entry name" value="Mannose-Binding Protein A, subunit A"/>
    <property type="match status" value="2"/>
</dbReference>
<name>A0A8S3TLT4_MYTED</name>
<feature type="signal peptide" evidence="3">
    <location>
        <begin position="1"/>
        <end position="16"/>
    </location>
</feature>
<feature type="compositionally biased region" description="Basic and acidic residues" evidence="1">
    <location>
        <begin position="524"/>
        <end position="536"/>
    </location>
</feature>
<dbReference type="CDD" id="cd00037">
    <property type="entry name" value="CLECT"/>
    <property type="match status" value="1"/>
</dbReference>
<feature type="domain" description="WSC" evidence="5">
    <location>
        <begin position="89"/>
        <end position="173"/>
    </location>
</feature>
<dbReference type="PROSITE" id="PS51212">
    <property type="entry name" value="WSC"/>
    <property type="match status" value="1"/>
</dbReference>
<dbReference type="PANTHER" id="PTHR45784">
    <property type="entry name" value="C-TYPE LECTIN DOMAIN FAMILY 20 MEMBER A-RELATED"/>
    <property type="match status" value="1"/>
</dbReference>
<dbReference type="PROSITE" id="PS50041">
    <property type="entry name" value="C_TYPE_LECTIN_2"/>
    <property type="match status" value="1"/>
</dbReference>
<evidence type="ECO:0000256" key="2">
    <source>
        <dbReference type="SAM" id="Phobius"/>
    </source>
</evidence>
<evidence type="ECO:0000259" key="4">
    <source>
        <dbReference type="PROSITE" id="PS50041"/>
    </source>
</evidence>
<evidence type="ECO:0000259" key="5">
    <source>
        <dbReference type="PROSITE" id="PS51212"/>
    </source>
</evidence>
<evidence type="ECO:0008006" key="8">
    <source>
        <dbReference type="Google" id="ProtNLM"/>
    </source>
</evidence>
<dbReference type="EMBL" id="CAJPWZ010002261">
    <property type="protein sequence ID" value="CAG2234665.1"/>
    <property type="molecule type" value="Genomic_DNA"/>
</dbReference>
<dbReference type="OrthoDB" id="6060642at2759"/>
<keyword evidence="2" id="KW-0812">Transmembrane</keyword>
<feature type="region of interest" description="Disordered" evidence="1">
    <location>
        <begin position="572"/>
        <end position="597"/>
    </location>
</feature>